<evidence type="ECO:0000313" key="2">
    <source>
        <dbReference type="EMBL" id="CAF1000903.1"/>
    </source>
</evidence>
<feature type="non-terminal residue" evidence="2">
    <location>
        <position position="1"/>
    </location>
</feature>
<reference evidence="2" key="1">
    <citation type="submission" date="2021-02" db="EMBL/GenBank/DDBJ databases">
        <authorList>
            <person name="Nowell W R."/>
        </authorList>
    </citation>
    <scope>NUCLEOTIDE SEQUENCE</scope>
</reference>
<protein>
    <submittedName>
        <fullName evidence="2">Uncharacterized protein</fullName>
    </submittedName>
</protein>
<keyword evidence="1" id="KW-0472">Membrane</keyword>
<accession>A0A814GUI2</accession>
<dbReference type="OrthoDB" id="10060665at2759"/>
<comment type="caution">
    <text evidence="2">The sequence shown here is derived from an EMBL/GenBank/DDBJ whole genome shotgun (WGS) entry which is preliminary data.</text>
</comment>
<feature type="transmembrane region" description="Helical" evidence="1">
    <location>
        <begin position="342"/>
        <end position="363"/>
    </location>
</feature>
<sequence length="367" mass="41497">LMTTKPTAAFFSRNKFISNVEPSIEELFLFDEKKRRRRRRRRRQNADTVIHQQCAREIDGPLYGYDQTHCYCNSNQCNSNIQRCIYEVTSKRHFSCYHGTNSSQYPVEILHKCRSCRIYKDFYSIYHYECLTFGEREQNNRTHCTCQRPMCNQDASTCQRLQQAPSRPRTNPVYTTISNSTISTSTSKSTATFPIRTISTKLFTTTIPITTSTTILTTTTVTTDSTSSTPITTTTTTISSTFFSSTTTTLITSTTTISSTSNPTTISETTMADAETTLITATPLATTLSTSFETEEGTLDVNSTAFEVTTLNETTTSFIEIKHLKTVYIEVKNRGTNLSTSLFLNFYFISNIFISFYLFDVIASSIS</sequence>
<keyword evidence="1" id="KW-1133">Transmembrane helix</keyword>
<evidence type="ECO:0000313" key="3">
    <source>
        <dbReference type="Proteomes" id="UP000663852"/>
    </source>
</evidence>
<name>A0A814GUI2_ADIRI</name>
<proteinExistence type="predicted"/>
<evidence type="ECO:0000256" key="1">
    <source>
        <dbReference type="SAM" id="Phobius"/>
    </source>
</evidence>
<dbReference type="EMBL" id="CAJNOJ010000061">
    <property type="protein sequence ID" value="CAF1000903.1"/>
    <property type="molecule type" value="Genomic_DNA"/>
</dbReference>
<gene>
    <name evidence="2" type="ORF">EDS130_LOCUS14884</name>
</gene>
<organism evidence="2 3">
    <name type="scientific">Adineta ricciae</name>
    <name type="common">Rotifer</name>
    <dbReference type="NCBI Taxonomy" id="249248"/>
    <lineage>
        <taxon>Eukaryota</taxon>
        <taxon>Metazoa</taxon>
        <taxon>Spiralia</taxon>
        <taxon>Gnathifera</taxon>
        <taxon>Rotifera</taxon>
        <taxon>Eurotatoria</taxon>
        <taxon>Bdelloidea</taxon>
        <taxon>Adinetida</taxon>
        <taxon>Adinetidae</taxon>
        <taxon>Adineta</taxon>
    </lineage>
</organism>
<dbReference type="AlphaFoldDB" id="A0A814GUI2"/>
<dbReference type="Proteomes" id="UP000663852">
    <property type="component" value="Unassembled WGS sequence"/>
</dbReference>
<keyword evidence="1" id="KW-0812">Transmembrane</keyword>